<protein>
    <submittedName>
        <fullName evidence="1">Uncharacterized protein</fullName>
    </submittedName>
</protein>
<name>A0AA36E0Q4_LACSI</name>
<gene>
    <name evidence="1" type="ORF">LSALG_LOCUS17519</name>
</gene>
<evidence type="ECO:0000313" key="1">
    <source>
        <dbReference type="EMBL" id="CAI9277602.1"/>
    </source>
</evidence>
<proteinExistence type="predicted"/>
<sequence>MARKLRFFKDQMSKAGTTWSLNIFFNQYQSSSSLYSAISSDGKFSPMSLSGGEHRGYFGLLNKKWTVCHLDLVLVNSVVCHCQKVNSVPCHCQEVKKGGMPPGPRAGFSMCVHKSGLGYLVKFLTWRLKEIARQLFHQTSLELNFLSDVAVDWLAHPDQPSITFTTSNFNPLLSGEGGGGPIPFDLSLPIAKQVSQYIEGCWIQKFKESTYTFPDPSKNDDGSIGYSVLPNNTCQHAAPTFVNLMNDVILRLATHNGNMTIQTRNHPMPMTESQHLQHQDLDAFSLTIVVYLNSDFIRASFVVPIVKVTMDHRPPFLTLGRPAAF</sequence>
<dbReference type="AlphaFoldDB" id="A0AA36E0Q4"/>
<evidence type="ECO:0000313" key="2">
    <source>
        <dbReference type="Proteomes" id="UP001177003"/>
    </source>
</evidence>
<reference evidence="1" key="1">
    <citation type="submission" date="2023-04" db="EMBL/GenBank/DDBJ databases">
        <authorList>
            <person name="Vijverberg K."/>
            <person name="Xiong W."/>
            <person name="Schranz E."/>
        </authorList>
    </citation>
    <scope>NUCLEOTIDE SEQUENCE</scope>
</reference>
<keyword evidence="2" id="KW-1185">Reference proteome</keyword>
<organism evidence="1 2">
    <name type="scientific">Lactuca saligna</name>
    <name type="common">Willowleaf lettuce</name>
    <dbReference type="NCBI Taxonomy" id="75948"/>
    <lineage>
        <taxon>Eukaryota</taxon>
        <taxon>Viridiplantae</taxon>
        <taxon>Streptophyta</taxon>
        <taxon>Embryophyta</taxon>
        <taxon>Tracheophyta</taxon>
        <taxon>Spermatophyta</taxon>
        <taxon>Magnoliopsida</taxon>
        <taxon>eudicotyledons</taxon>
        <taxon>Gunneridae</taxon>
        <taxon>Pentapetalae</taxon>
        <taxon>asterids</taxon>
        <taxon>campanulids</taxon>
        <taxon>Asterales</taxon>
        <taxon>Asteraceae</taxon>
        <taxon>Cichorioideae</taxon>
        <taxon>Cichorieae</taxon>
        <taxon>Lactucinae</taxon>
        <taxon>Lactuca</taxon>
    </lineage>
</organism>
<dbReference type="EMBL" id="OX465079">
    <property type="protein sequence ID" value="CAI9277602.1"/>
    <property type="molecule type" value="Genomic_DNA"/>
</dbReference>
<dbReference type="Proteomes" id="UP001177003">
    <property type="component" value="Chromosome 3"/>
</dbReference>
<accession>A0AA36E0Q4</accession>